<protein>
    <submittedName>
        <fullName evidence="1">Uncharacterized protein</fullName>
    </submittedName>
</protein>
<dbReference type="EMBL" id="NFKE01000010">
    <property type="protein sequence ID" value="OUP32845.1"/>
    <property type="molecule type" value="Genomic_DNA"/>
</dbReference>
<name>A0A1Y4JK32_9BACE</name>
<organism evidence="1 2">
    <name type="scientific">Bacteroides clarus</name>
    <dbReference type="NCBI Taxonomy" id="626929"/>
    <lineage>
        <taxon>Bacteria</taxon>
        <taxon>Pseudomonadati</taxon>
        <taxon>Bacteroidota</taxon>
        <taxon>Bacteroidia</taxon>
        <taxon>Bacteroidales</taxon>
        <taxon>Bacteroidaceae</taxon>
        <taxon>Bacteroides</taxon>
    </lineage>
</organism>
<evidence type="ECO:0000313" key="2">
    <source>
        <dbReference type="Proteomes" id="UP000196587"/>
    </source>
</evidence>
<sequence length="65" mass="7566">MRYFKIRLLFAFLSTDYADFTVLSKFIRAIHVSSNKKFDCNLLNNRFLKKKSVAMGNGIETSELL</sequence>
<proteinExistence type="predicted"/>
<evidence type="ECO:0000313" key="1">
    <source>
        <dbReference type="EMBL" id="OUP32845.1"/>
    </source>
</evidence>
<comment type="caution">
    <text evidence="1">The sequence shown here is derived from an EMBL/GenBank/DDBJ whole genome shotgun (WGS) entry which is preliminary data.</text>
</comment>
<accession>A0A1Y4JK32</accession>
<dbReference type="Proteomes" id="UP000196587">
    <property type="component" value="Unassembled WGS sequence"/>
</dbReference>
<dbReference type="AlphaFoldDB" id="A0A1Y4JK32"/>
<reference evidence="2" key="1">
    <citation type="submission" date="2017-04" db="EMBL/GenBank/DDBJ databases">
        <title>Function of individual gut microbiota members based on whole genome sequencing of pure cultures obtained from chicken caecum.</title>
        <authorList>
            <person name="Medvecky M."/>
            <person name="Cejkova D."/>
            <person name="Polansky O."/>
            <person name="Karasova D."/>
            <person name="Kubasova T."/>
            <person name="Cizek A."/>
            <person name="Rychlik I."/>
        </authorList>
    </citation>
    <scope>NUCLEOTIDE SEQUENCE [LARGE SCALE GENOMIC DNA]</scope>
    <source>
        <strain evidence="2">An189</strain>
    </source>
</reference>
<gene>
    <name evidence="1" type="ORF">B5F24_13230</name>
</gene>